<protein>
    <recommendedName>
        <fullName evidence="3">Lipoprotein</fullName>
    </recommendedName>
</protein>
<dbReference type="PROSITE" id="PS51257">
    <property type="entry name" value="PROKAR_LIPOPROTEIN"/>
    <property type="match status" value="1"/>
</dbReference>
<comment type="caution">
    <text evidence="1">The sequence shown here is derived from an EMBL/GenBank/DDBJ whole genome shotgun (WGS) entry which is preliminary data.</text>
</comment>
<dbReference type="Proteomes" id="UP001378956">
    <property type="component" value="Unassembled WGS sequence"/>
</dbReference>
<evidence type="ECO:0008006" key="3">
    <source>
        <dbReference type="Google" id="ProtNLM"/>
    </source>
</evidence>
<evidence type="ECO:0000313" key="1">
    <source>
        <dbReference type="EMBL" id="MEJ2903607.1"/>
    </source>
</evidence>
<proteinExistence type="predicted"/>
<evidence type="ECO:0000313" key="2">
    <source>
        <dbReference type="Proteomes" id="UP001378956"/>
    </source>
</evidence>
<sequence length="286" mass="32534">MKTLNIIASSLIIGCLLLTGCKQINKSVNETFKPSDAALKRQAQKQSTTGFTTTTTQQIQKSEMIINGDTLKANGMQEKAAVLFKDLETLQKNKTGNNSKEIQEKVNEFLKSINMSQKVNTIPTPQPKTKREKAFFTKAELERAERELIQLPQYAGKEIQIYQSVHFNGDGRIRLMLQHPENPKYVDAYEYENGKWSAPKPIQTTSGNIERRLVPLNQINFSSALTVLQAYNQKVLQVEGAKPTTHVYLSFWDGRIRWFPGTINGTRERYSIDFEPNGTLKNFKQD</sequence>
<organism evidence="1 2">
    <name type="scientific">Pedobacter panaciterrae</name>
    <dbReference type="NCBI Taxonomy" id="363849"/>
    <lineage>
        <taxon>Bacteria</taxon>
        <taxon>Pseudomonadati</taxon>
        <taxon>Bacteroidota</taxon>
        <taxon>Sphingobacteriia</taxon>
        <taxon>Sphingobacteriales</taxon>
        <taxon>Sphingobacteriaceae</taxon>
        <taxon>Pedobacter</taxon>
    </lineage>
</organism>
<dbReference type="RefSeq" id="WP_337716813.1">
    <property type="nucleotide sequence ID" value="NZ_JBBEUB010000004.1"/>
</dbReference>
<reference evidence="1 2" key="1">
    <citation type="submission" date="2024-03" db="EMBL/GenBank/DDBJ databases">
        <title>Sequence of Lycoming College Course Isolates.</title>
        <authorList>
            <person name="Plotts O."/>
            <person name="Newman J."/>
        </authorList>
    </citation>
    <scope>NUCLEOTIDE SEQUENCE [LARGE SCALE GENOMIC DNA]</scope>
    <source>
        <strain evidence="1 2">CJB-3</strain>
    </source>
</reference>
<dbReference type="EMBL" id="JBBEUB010000004">
    <property type="protein sequence ID" value="MEJ2903607.1"/>
    <property type="molecule type" value="Genomic_DNA"/>
</dbReference>
<keyword evidence="2" id="KW-1185">Reference proteome</keyword>
<gene>
    <name evidence="1" type="ORF">WAE58_14270</name>
</gene>
<name>A0ABU8NN08_9SPHI</name>
<accession>A0ABU8NN08</accession>